<gene>
    <name evidence="1" type="ORF">AB0C36_38585</name>
</gene>
<dbReference type="RefSeq" id="WP_358363460.1">
    <property type="nucleotide sequence ID" value="NZ_JBEZFP010000172.1"/>
</dbReference>
<comment type="caution">
    <text evidence="1">The sequence shown here is derived from an EMBL/GenBank/DDBJ whole genome shotgun (WGS) entry which is preliminary data.</text>
</comment>
<accession>A0ABV3DUF7</accession>
<evidence type="ECO:0000313" key="2">
    <source>
        <dbReference type="Proteomes" id="UP001551482"/>
    </source>
</evidence>
<evidence type="ECO:0000313" key="1">
    <source>
        <dbReference type="EMBL" id="MEU8139394.1"/>
    </source>
</evidence>
<organism evidence="1 2">
    <name type="scientific">Streptodolium elevatio</name>
    <dbReference type="NCBI Taxonomy" id="3157996"/>
    <lineage>
        <taxon>Bacteria</taxon>
        <taxon>Bacillati</taxon>
        <taxon>Actinomycetota</taxon>
        <taxon>Actinomycetes</taxon>
        <taxon>Kitasatosporales</taxon>
        <taxon>Streptomycetaceae</taxon>
        <taxon>Streptodolium</taxon>
    </lineage>
</organism>
<keyword evidence="2" id="KW-1185">Reference proteome</keyword>
<proteinExistence type="predicted"/>
<dbReference type="EMBL" id="JBEZFP010000172">
    <property type="protein sequence ID" value="MEU8139394.1"/>
    <property type="molecule type" value="Genomic_DNA"/>
</dbReference>
<sequence>MVQGVRAARNKPQGSLWPDAREALMELFVVVDEWCTSAAESNWFARRVLEDRVARDPARPAPAGYRWAEGLGNSGGRFLKRVTKDVDEVLTPAPPWYARWRRSARRASARRTLRSMLRIYCPDVLDSFDAAVEARTSSVPAYRADFTRRANDPSTTVDQIRAMVDAMDDTLRALVAARESLRRVIQDNYPGLNGGAP</sequence>
<name>A0ABV3DUF7_9ACTN</name>
<protein>
    <submittedName>
        <fullName evidence="1">Uncharacterized protein</fullName>
    </submittedName>
</protein>
<reference evidence="1 2" key="1">
    <citation type="submission" date="2024-06" db="EMBL/GenBank/DDBJ databases">
        <title>The Natural Products Discovery Center: Release of the First 8490 Sequenced Strains for Exploring Actinobacteria Biosynthetic Diversity.</title>
        <authorList>
            <person name="Kalkreuter E."/>
            <person name="Kautsar S.A."/>
            <person name="Yang D."/>
            <person name="Bader C.D."/>
            <person name="Teijaro C.N."/>
            <person name="Fluegel L."/>
            <person name="Davis C.M."/>
            <person name="Simpson J.R."/>
            <person name="Lauterbach L."/>
            <person name="Steele A.D."/>
            <person name="Gui C."/>
            <person name="Meng S."/>
            <person name="Li G."/>
            <person name="Viehrig K."/>
            <person name="Ye F."/>
            <person name="Su P."/>
            <person name="Kiefer A.F."/>
            <person name="Nichols A."/>
            <person name="Cepeda A.J."/>
            <person name="Yan W."/>
            <person name="Fan B."/>
            <person name="Jiang Y."/>
            <person name="Adhikari A."/>
            <person name="Zheng C.-J."/>
            <person name="Schuster L."/>
            <person name="Cowan T.M."/>
            <person name="Smanski M.J."/>
            <person name="Chevrette M.G."/>
            <person name="De Carvalho L.P.S."/>
            <person name="Shen B."/>
        </authorList>
    </citation>
    <scope>NUCLEOTIDE SEQUENCE [LARGE SCALE GENOMIC DNA]</scope>
    <source>
        <strain evidence="1 2">NPDC048946</strain>
    </source>
</reference>
<dbReference type="Proteomes" id="UP001551482">
    <property type="component" value="Unassembled WGS sequence"/>
</dbReference>